<keyword evidence="1" id="KW-0808">Transferase</keyword>
<dbReference type="PANTHER" id="PTHR43072">
    <property type="entry name" value="N-ACETYLTRANSFERASE"/>
    <property type="match status" value="1"/>
</dbReference>
<dbReference type="PROSITE" id="PS51186">
    <property type="entry name" value="GNAT"/>
    <property type="match status" value="1"/>
</dbReference>
<dbReference type="EMBL" id="JACSNR010000018">
    <property type="protein sequence ID" value="MBM6924294.1"/>
    <property type="molecule type" value="Genomic_DNA"/>
</dbReference>
<dbReference type="InterPro" id="IPR016181">
    <property type="entry name" value="Acyl_CoA_acyltransferase"/>
</dbReference>
<comment type="caution">
    <text evidence="4">The sequence shown here is derived from an EMBL/GenBank/DDBJ whole genome shotgun (WGS) entry which is preliminary data.</text>
</comment>
<dbReference type="Pfam" id="PF00583">
    <property type="entry name" value="Acetyltransf_1"/>
    <property type="match status" value="1"/>
</dbReference>
<evidence type="ECO:0000313" key="4">
    <source>
        <dbReference type="EMBL" id="MBM6924294.1"/>
    </source>
</evidence>
<feature type="domain" description="N-acetyltransferase" evidence="3">
    <location>
        <begin position="1"/>
        <end position="155"/>
    </location>
</feature>
<evidence type="ECO:0000259" key="3">
    <source>
        <dbReference type="PROSITE" id="PS51186"/>
    </source>
</evidence>
<proteinExistence type="predicted"/>
<dbReference type="SUPFAM" id="SSF55729">
    <property type="entry name" value="Acyl-CoA N-acyltransferases (Nat)"/>
    <property type="match status" value="1"/>
</dbReference>
<dbReference type="RefSeq" id="WP_207751071.1">
    <property type="nucleotide sequence ID" value="NZ_JACSNR010000018.1"/>
</dbReference>
<sequence length="162" mass="18217">MKIREMRPEDWNDVRRIYLEGIATGIATFQQSAPEYEDWDRGHLADCRLVAEEEGHILGWTALSATSSRPVYRGVVEVSLYVGADSRGKGVGKALMLELIARSEAKGYWTLMSSVFAENAASRALHKACGFREVGYREKIAVAADGKWHDTILIERRSPFIR</sequence>
<organism evidence="4 5">
    <name type="scientific">Hydrogenoanaerobacterium saccharovorans</name>
    <dbReference type="NCBI Taxonomy" id="474960"/>
    <lineage>
        <taxon>Bacteria</taxon>
        <taxon>Bacillati</taxon>
        <taxon>Bacillota</taxon>
        <taxon>Clostridia</taxon>
        <taxon>Eubacteriales</taxon>
        <taxon>Oscillospiraceae</taxon>
        <taxon>Hydrogenoanaerobacterium</taxon>
    </lineage>
</organism>
<dbReference type="Gene3D" id="3.40.630.30">
    <property type="match status" value="1"/>
</dbReference>
<evidence type="ECO:0000256" key="2">
    <source>
        <dbReference type="ARBA" id="ARBA00023315"/>
    </source>
</evidence>
<evidence type="ECO:0000313" key="5">
    <source>
        <dbReference type="Proteomes" id="UP000724149"/>
    </source>
</evidence>
<evidence type="ECO:0000256" key="1">
    <source>
        <dbReference type="ARBA" id="ARBA00022679"/>
    </source>
</evidence>
<dbReference type="PANTHER" id="PTHR43072:SF23">
    <property type="entry name" value="UPF0039 PROTEIN C11D3.02C"/>
    <property type="match status" value="1"/>
</dbReference>
<reference evidence="4 5" key="1">
    <citation type="journal article" date="2021" name="Sci. Rep.">
        <title>The distribution of antibiotic resistance genes in chicken gut microbiota commensals.</title>
        <authorList>
            <person name="Juricova H."/>
            <person name="Matiasovicova J."/>
            <person name="Kubasova T."/>
            <person name="Cejkova D."/>
            <person name="Rychlik I."/>
        </authorList>
    </citation>
    <scope>NUCLEOTIDE SEQUENCE [LARGE SCALE GENOMIC DNA]</scope>
    <source>
        <strain evidence="4 5">An564</strain>
    </source>
</reference>
<protein>
    <submittedName>
        <fullName evidence="4">N-acetyltransferase</fullName>
    </submittedName>
</protein>
<dbReference type="InterPro" id="IPR000182">
    <property type="entry name" value="GNAT_dom"/>
</dbReference>
<keyword evidence="2" id="KW-0012">Acyltransferase</keyword>
<keyword evidence="5" id="KW-1185">Reference proteome</keyword>
<dbReference type="Proteomes" id="UP000724149">
    <property type="component" value="Unassembled WGS sequence"/>
</dbReference>
<gene>
    <name evidence="4" type="ORF">H9X81_11425</name>
</gene>
<name>A0ABS2GSA1_9FIRM</name>
<accession>A0ABS2GSA1</accession>
<dbReference type="CDD" id="cd04301">
    <property type="entry name" value="NAT_SF"/>
    <property type="match status" value="1"/>
</dbReference>